<keyword evidence="3" id="KW-1185">Reference proteome</keyword>
<organism evidence="2 3">
    <name type="scientific">Halobacteriovorax vibrionivorans</name>
    <dbReference type="NCBI Taxonomy" id="2152716"/>
    <lineage>
        <taxon>Bacteria</taxon>
        <taxon>Pseudomonadati</taxon>
        <taxon>Bdellovibrionota</taxon>
        <taxon>Bacteriovoracia</taxon>
        <taxon>Bacteriovoracales</taxon>
        <taxon>Halobacteriovoraceae</taxon>
        <taxon>Halobacteriovorax</taxon>
    </lineage>
</organism>
<proteinExistence type="predicted"/>
<sequence length="388" mass="42007">MKKLLLASAMFLTTFSSQAARVQFDFDVLSSGASIYPCNAGLKHKPQRGKICYNPETFQSCNPDGNGVAGQPTSGQNGGGFPFPGGGATGGQFPGNGPFPGQGNGPGLLADIGLQETPPPSNNCDPQTGVGCDCVCTGDMDGDYDNTLDVMKATYTAWRDHGDPTYGIDRDLEVIAGTHSYNELEDEYFTGNKFAARLKELSFNLGSEKYGSKYFVDICFRATQIDYLTENQDESFNINVDEIVKYADNNQQESLTPFYKAERKVTATDLAGSPTIDLNWDLNNGPIVWSAHSYQSLANLHVKTVLYCKDKNGGSIFVDGPTASLANNSTVNFPDLQGPADLRGCVVRYVFKEKSGHSPNMIDRVRRWKMHGANICTDTAITSLNGGL</sequence>
<keyword evidence="1" id="KW-0732">Signal</keyword>
<reference evidence="3" key="1">
    <citation type="journal article" date="2019" name="Int. J. Syst. Evol. Microbiol.">
        <title>Halobacteriovorax valvorus sp. nov., a novel prokaryotic predator isolated from coastal seawater of China.</title>
        <authorList>
            <person name="Chen M.-X."/>
        </authorList>
    </citation>
    <scope>NUCLEOTIDE SEQUENCE [LARGE SCALE GENOMIC DNA]</scope>
    <source>
        <strain evidence="3">BL9</strain>
    </source>
</reference>
<dbReference type="EMBL" id="QDKL01000002">
    <property type="protein sequence ID" value="RZF22110.1"/>
    <property type="molecule type" value="Genomic_DNA"/>
</dbReference>
<accession>A0ABY0IHR1</accession>
<feature type="chain" id="PRO_5046131265" evidence="1">
    <location>
        <begin position="20"/>
        <end position="388"/>
    </location>
</feature>
<gene>
    <name evidence="2" type="ORF">DAY19_10535</name>
</gene>
<evidence type="ECO:0000313" key="3">
    <source>
        <dbReference type="Proteomes" id="UP000443582"/>
    </source>
</evidence>
<feature type="signal peptide" evidence="1">
    <location>
        <begin position="1"/>
        <end position="19"/>
    </location>
</feature>
<dbReference type="Proteomes" id="UP000443582">
    <property type="component" value="Unassembled WGS sequence"/>
</dbReference>
<evidence type="ECO:0000313" key="2">
    <source>
        <dbReference type="EMBL" id="RZF22110.1"/>
    </source>
</evidence>
<dbReference type="RefSeq" id="WP_115362160.1">
    <property type="nucleotide sequence ID" value="NZ_QDKL01000002.1"/>
</dbReference>
<evidence type="ECO:0000256" key="1">
    <source>
        <dbReference type="SAM" id="SignalP"/>
    </source>
</evidence>
<comment type="caution">
    <text evidence="2">The sequence shown here is derived from an EMBL/GenBank/DDBJ whole genome shotgun (WGS) entry which is preliminary data.</text>
</comment>
<protein>
    <submittedName>
        <fullName evidence="2">Uncharacterized protein</fullName>
    </submittedName>
</protein>
<name>A0ABY0IHR1_9BACT</name>